<evidence type="ECO:0000313" key="1">
    <source>
        <dbReference type="EMBL" id="KAK1852859.1"/>
    </source>
</evidence>
<comment type="caution">
    <text evidence="1">The sequence shown here is derived from an EMBL/GenBank/DDBJ whole genome shotgun (WGS) entry which is preliminary data.</text>
</comment>
<keyword evidence="2" id="KW-1185">Reference proteome</keyword>
<name>A0AAD9AW32_9PEZI</name>
<protein>
    <submittedName>
        <fullName evidence="1">Uncharacterized protein</fullName>
    </submittedName>
</protein>
<sequence>MCGNTKKHGPWGRSLISLQHDVHSHASCCAGRQESVKIGSMNTSTFVGLIMLVSNRPLEILSRFVSDSGHLGVAADFPHEALQHELCNVFGRHKQWDRSPTHCLGLCLPWTSVVRNNLCSDGQS</sequence>
<organism evidence="1 2">
    <name type="scientific">Colletotrichum chrysophilum</name>
    <dbReference type="NCBI Taxonomy" id="1836956"/>
    <lineage>
        <taxon>Eukaryota</taxon>
        <taxon>Fungi</taxon>
        <taxon>Dikarya</taxon>
        <taxon>Ascomycota</taxon>
        <taxon>Pezizomycotina</taxon>
        <taxon>Sordariomycetes</taxon>
        <taxon>Hypocreomycetidae</taxon>
        <taxon>Glomerellales</taxon>
        <taxon>Glomerellaceae</taxon>
        <taxon>Colletotrichum</taxon>
        <taxon>Colletotrichum gloeosporioides species complex</taxon>
    </lineage>
</organism>
<gene>
    <name evidence="1" type="ORF">CCHR01_04499</name>
</gene>
<dbReference type="Proteomes" id="UP001243330">
    <property type="component" value="Unassembled WGS sequence"/>
</dbReference>
<dbReference type="EMBL" id="JAQOWY010000066">
    <property type="protein sequence ID" value="KAK1852859.1"/>
    <property type="molecule type" value="Genomic_DNA"/>
</dbReference>
<reference evidence="1" key="1">
    <citation type="submission" date="2023-01" db="EMBL/GenBank/DDBJ databases">
        <title>Colletotrichum chrysophilum M932 genome sequence.</title>
        <authorList>
            <person name="Baroncelli R."/>
        </authorList>
    </citation>
    <scope>NUCLEOTIDE SEQUENCE</scope>
    <source>
        <strain evidence="1">M932</strain>
    </source>
</reference>
<accession>A0AAD9AW32</accession>
<evidence type="ECO:0000313" key="2">
    <source>
        <dbReference type="Proteomes" id="UP001243330"/>
    </source>
</evidence>
<dbReference type="AlphaFoldDB" id="A0AAD9AW32"/>
<proteinExistence type="predicted"/>